<dbReference type="SMART" id="SM00567">
    <property type="entry name" value="EZ_HEAT"/>
    <property type="match status" value="2"/>
</dbReference>
<dbReference type="Pfam" id="PF13646">
    <property type="entry name" value="HEAT_2"/>
    <property type="match status" value="1"/>
</dbReference>
<dbReference type="SUPFAM" id="SSF48371">
    <property type="entry name" value="ARM repeat"/>
    <property type="match status" value="1"/>
</dbReference>
<evidence type="ECO:0000256" key="1">
    <source>
        <dbReference type="ARBA" id="ARBA00009299"/>
    </source>
</evidence>
<dbReference type="InterPro" id="IPR011989">
    <property type="entry name" value="ARM-like"/>
</dbReference>
<proteinExistence type="inferred from homology"/>
<evidence type="ECO:0000256" key="4">
    <source>
        <dbReference type="ARBA" id="ARBA00023239"/>
    </source>
</evidence>
<evidence type="ECO:0000313" key="6">
    <source>
        <dbReference type="Proteomes" id="UP000629098"/>
    </source>
</evidence>
<evidence type="ECO:0000256" key="2">
    <source>
        <dbReference type="ARBA" id="ARBA00022549"/>
    </source>
</evidence>
<dbReference type="InterPro" id="IPR004155">
    <property type="entry name" value="PBS_lyase_HEAT"/>
</dbReference>
<comment type="similarity">
    <text evidence="1">Belongs to the CpcE/RpcE/PecE family.</text>
</comment>
<dbReference type="AlphaFoldDB" id="A0A8J6XFR6"/>
<protein>
    <submittedName>
        <fullName evidence="5">HEAT repeat domain-containing protein</fullName>
    </submittedName>
</protein>
<keyword evidence="4" id="KW-0456">Lyase</keyword>
<dbReference type="GO" id="GO:0016829">
    <property type="term" value="F:lyase activity"/>
    <property type="evidence" value="ECO:0007669"/>
    <property type="project" value="UniProtKB-KW"/>
</dbReference>
<name>A0A8J6XFR6_9CYAN</name>
<keyword evidence="2" id="KW-0042">Antenna complex</keyword>
<evidence type="ECO:0000256" key="3">
    <source>
        <dbReference type="ARBA" id="ARBA00022738"/>
    </source>
</evidence>
<comment type="caution">
    <text evidence="5">The sequence shown here is derived from an EMBL/GenBank/DDBJ whole genome shotgun (WGS) entry which is preliminary data.</text>
</comment>
<dbReference type="GO" id="GO:0030089">
    <property type="term" value="C:phycobilisome"/>
    <property type="evidence" value="ECO:0007669"/>
    <property type="project" value="UniProtKB-KW"/>
</dbReference>
<organism evidence="5 6">
    <name type="scientific">Iningainema tapete BLCC-T55</name>
    <dbReference type="NCBI Taxonomy" id="2748662"/>
    <lineage>
        <taxon>Bacteria</taxon>
        <taxon>Bacillati</taxon>
        <taxon>Cyanobacteriota</taxon>
        <taxon>Cyanophyceae</taxon>
        <taxon>Nostocales</taxon>
        <taxon>Scytonemataceae</taxon>
        <taxon>Iningainema tapete</taxon>
    </lineage>
</organism>
<dbReference type="EMBL" id="JACXAE010000086">
    <property type="protein sequence ID" value="MBD2775865.1"/>
    <property type="molecule type" value="Genomic_DNA"/>
</dbReference>
<dbReference type="Gene3D" id="1.25.10.10">
    <property type="entry name" value="Leucine-rich Repeat Variant"/>
    <property type="match status" value="1"/>
</dbReference>
<sequence length="116" mass="12982">MDELQIAIAELHNVNPDIRELSLDKIGTLNPDNAFEIIVPFISDPEPELRGTAACNLGEIGDSRSVPHLIRLARIDPEEKVRSEALSALDNYRTPEILTCLIDEVNREKNHADLDK</sequence>
<reference evidence="5" key="1">
    <citation type="submission" date="2020-09" db="EMBL/GenBank/DDBJ databases">
        <title>Iningainema tapete sp. nov. (Scytonemataceae, Cyanobacteria) from greenhouses in central Florida (USA) produces two types of nodularin with biosynthetic potential for microcystin-LR and anabaenopeptins.</title>
        <authorList>
            <person name="Berthold D.E."/>
            <person name="Lefler F.W."/>
            <person name="Huang I.-S."/>
            <person name="Abdulla H."/>
            <person name="Zimba P.V."/>
            <person name="Laughinghouse H.D. IV."/>
        </authorList>
    </citation>
    <scope>NUCLEOTIDE SEQUENCE</scope>
    <source>
        <strain evidence="5">BLCCT55</strain>
    </source>
</reference>
<dbReference type="Proteomes" id="UP000629098">
    <property type="component" value="Unassembled WGS sequence"/>
</dbReference>
<dbReference type="RefSeq" id="WP_190834853.1">
    <property type="nucleotide sequence ID" value="NZ_CAWPPI010000086.1"/>
</dbReference>
<dbReference type="InterPro" id="IPR016024">
    <property type="entry name" value="ARM-type_fold"/>
</dbReference>
<keyword evidence="3" id="KW-0605">Phycobilisome</keyword>
<accession>A0A8J6XFR6</accession>
<keyword evidence="6" id="KW-1185">Reference proteome</keyword>
<gene>
    <name evidence="5" type="ORF">ICL16_28345</name>
</gene>
<evidence type="ECO:0000313" key="5">
    <source>
        <dbReference type="EMBL" id="MBD2775865.1"/>
    </source>
</evidence>